<evidence type="ECO:0000313" key="2">
    <source>
        <dbReference type="Proteomes" id="UP001232755"/>
    </source>
</evidence>
<protein>
    <submittedName>
        <fullName evidence="1">Uncharacterized protein</fullName>
    </submittedName>
</protein>
<dbReference type="EMBL" id="JAUSYP010000001">
    <property type="protein sequence ID" value="MDQ0748518.1"/>
    <property type="molecule type" value="Genomic_DNA"/>
</dbReference>
<proteinExistence type="predicted"/>
<gene>
    <name evidence="1" type="ORF">QF034_002749</name>
</gene>
<name>A0ABU0QMA5_9ACTN</name>
<organism evidence="1 2">
    <name type="scientific">Streptomyces africanus</name>
    <dbReference type="NCBI Taxonomy" id="231024"/>
    <lineage>
        <taxon>Bacteria</taxon>
        <taxon>Bacillati</taxon>
        <taxon>Actinomycetota</taxon>
        <taxon>Actinomycetes</taxon>
        <taxon>Kitasatosporales</taxon>
        <taxon>Streptomycetaceae</taxon>
        <taxon>Streptomyces</taxon>
    </lineage>
</organism>
<evidence type="ECO:0000313" key="1">
    <source>
        <dbReference type="EMBL" id="MDQ0748518.1"/>
    </source>
</evidence>
<keyword evidence="2" id="KW-1185">Reference proteome</keyword>
<reference evidence="1 2" key="1">
    <citation type="submission" date="2023-07" db="EMBL/GenBank/DDBJ databases">
        <title>Comparative genomics of wheat-associated soil bacteria to identify genetic determinants of phenazine resistance.</title>
        <authorList>
            <person name="Mouncey N."/>
        </authorList>
    </citation>
    <scope>NUCLEOTIDE SEQUENCE [LARGE SCALE GENOMIC DNA]</scope>
    <source>
        <strain evidence="1 2">B3I12</strain>
    </source>
</reference>
<comment type="caution">
    <text evidence="1">The sequence shown here is derived from an EMBL/GenBank/DDBJ whole genome shotgun (WGS) entry which is preliminary data.</text>
</comment>
<dbReference type="Proteomes" id="UP001232755">
    <property type="component" value="Unassembled WGS sequence"/>
</dbReference>
<accession>A0ABU0QMA5</accession>
<sequence>MDERDVRFVRVQGEKRATPYGYSLWSVEAYAVTD</sequence>